<feature type="region of interest" description="Disordered" evidence="1">
    <location>
        <begin position="1"/>
        <end position="61"/>
    </location>
</feature>
<accession>A0ABQ7X890</accession>
<comment type="caution">
    <text evidence="2">The sequence shown here is derived from an EMBL/GenBank/DDBJ whole genome shotgun (WGS) entry which is preliminary data.</text>
</comment>
<evidence type="ECO:0000313" key="2">
    <source>
        <dbReference type="EMBL" id="KAH0851352.1"/>
    </source>
</evidence>
<gene>
    <name evidence="2" type="ORF">HID58_094809</name>
</gene>
<name>A0ABQ7X890_BRANA</name>
<organism evidence="2 3">
    <name type="scientific">Brassica napus</name>
    <name type="common">Rape</name>
    <dbReference type="NCBI Taxonomy" id="3708"/>
    <lineage>
        <taxon>Eukaryota</taxon>
        <taxon>Viridiplantae</taxon>
        <taxon>Streptophyta</taxon>
        <taxon>Embryophyta</taxon>
        <taxon>Tracheophyta</taxon>
        <taxon>Spermatophyta</taxon>
        <taxon>Magnoliopsida</taxon>
        <taxon>eudicotyledons</taxon>
        <taxon>Gunneridae</taxon>
        <taxon>Pentapetalae</taxon>
        <taxon>rosids</taxon>
        <taxon>malvids</taxon>
        <taxon>Brassicales</taxon>
        <taxon>Brassicaceae</taxon>
        <taxon>Brassiceae</taxon>
        <taxon>Brassica</taxon>
    </lineage>
</organism>
<protein>
    <submittedName>
        <fullName evidence="2">Uncharacterized protein</fullName>
    </submittedName>
</protein>
<proteinExistence type="predicted"/>
<feature type="compositionally biased region" description="Basic and acidic residues" evidence="1">
    <location>
        <begin position="40"/>
        <end position="61"/>
    </location>
</feature>
<reference evidence="2 3" key="1">
    <citation type="submission" date="2021-05" db="EMBL/GenBank/DDBJ databases">
        <title>Genome Assembly of Synthetic Allotetraploid Brassica napus Reveals Homoeologous Exchanges between Subgenomes.</title>
        <authorList>
            <person name="Davis J.T."/>
        </authorList>
    </citation>
    <scope>NUCLEOTIDE SEQUENCE [LARGE SCALE GENOMIC DNA]</scope>
    <source>
        <strain evidence="3">cv. Da-Ae</strain>
        <tissue evidence="2">Seedling</tissue>
    </source>
</reference>
<evidence type="ECO:0000256" key="1">
    <source>
        <dbReference type="SAM" id="MobiDB-lite"/>
    </source>
</evidence>
<keyword evidence="3" id="KW-1185">Reference proteome</keyword>
<sequence length="61" mass="7074">MESPRNQRGHRPHEPVASLAAVNPENRENDNLMLTYSVSGDKRKQTTRRRPEAEQPRSYVD</sequence>
<dbReference type="EMBL" id="JAGKQM010001795">
    <property type="protein sequence ID" value="KAH0851352.1"/>
    <property type="molecule type" value="Genomic_DNA"/>
</dbReference>
<evidence type="ECO:0000313" key="3">
    <source>
        <dbReference type="Proteomes" id="UP000824890"/>
    </source>
</evidence>
<dbReference type="Proteomes" id="UP000824890">
    <property type="component" value="Unassembled WGS sequence"/>
</dbReference>